<dbReference type="SUPFAM" id="SSF53623">
    <property type="entry name" value="MurD-like peptide ligases, catalytic domain"/>
    <property type="match status" value="1"/>
</dbReference>
<evidence type="ECO:0000256" key="1">
    <source>
        <dbReference type="ARBA" id="ARBA00004752"/>
    </source>
</evidence>
<evidence type="ECO:0000256" key="6">
    <source>
        <dbReference type="ARBA" id="ARBA00023306"/>
    </source>
</evidence>
<organism evidence="13 14">
    <name type="scientific">Intestinibacter bartlettii CAG:1329</name>
    <dbReference type="NCBI Taxonomy" id="1263063"/>
    <lineage>
        <taxon>Bacteria</taxon>
        <taxon>Bacillati</taxon>
        <taxon>Bacillota</taxon>
        <taxon>Clostridia</taxon>
        <taxon>Peptostreptococcales</taxon>
        <taxon>Peptostreptococcaceae</taxon>
        <taxon>Intestinibacter</taxon>
    </lineage>
</organism>
<dbReference type="GO" id="GO:0016881">
    <property type="term" value="F:acid-amino acid ligase activity"/>
    <property type="evidence" value="ECO:0007669"/>
    <property type="project" value="UniProtKB-UniRule"/>
</dbReference>
<dbReference type="Gene3D" id="3.90.190.20">
    <property type="entry name" value="Mur ligase, C-terminal domain"/>
    <property type="match status" value="1"/>
</dbReference>
<dbReference type="Pfam" id="PF08245">
    <property type="entry name" value="Mur_ligase_M"/>
    <property type="match status" value="1"/>
</dbReference>
<name>R5XQ13_9FIRM</name>
<dbReference type="GO" id="GO:0005737">
    <property type="term" value="C:cytoplasm"/>
    <property type="evidence" value="ECO:0007669"/>
    <property type="project" value="UniProtKB-SubCell"/>
</dbReference>
<dbReference type="EMBL" id="CBBD010000047">
    <property type="protein sequence ID" value="CDA10891.1"/>
    <property type="molecule type" value="Genomic_DNA"/>
</dbReference>
<dbReference type="SUPFAM" id="SSF63418">
    <property type="entry name" value="MurE/MurF N-terminal domain"/>
    <property type="match status" value="1"/>
</dbReference>
<comment type="similarity">
    <text evidence="2 8">Belongs to the MurCDEF family. MurE subfamily.</text>
</comment>
<evidence type="ECO:0000256" key="4">
    <source>
        <dbReference type="ARBA" id="ARBA00022960"/>
    </source>
</evidence>
<proteinExistence type="inferred from homology"/>
<keyword evidence="7 8" id="KW-0961">Cell wall biogenesis/degradation</keyword>
<comment type="pathway">
    <text evidence="1 8 9">Cell wall biogenesis; peptidoglycan biosynthesis.</text>
</comment>
<comment type="caution">
    <text evidence="13">The sequence shown here is derived from an EMBL/GenBank/DDBJ whole genome shotgun (WGS) entry which is preliminary data.</text>
</comment>
<feature type="binding site" evidence="8">
    <location>
        <position position="183"/>
    </location>
    <ligand>
        <name>UDP-N-acetyl-alpha-D-muramoyl-L-alanyl-D-glutamate</name>
        <dbReference type="ChEBI" id="CHEBI:83900"/>
    </ligand>
</feature>
<dbReference type="AlphaFoldDB" id="R5XQ13"/>
<dbReference type="NCBIfam" id="NF001126">
    <property type="entry name" value="PRK00139.1-4"/>
    <property type="match status" value="1"/>
</dbReference>
<comment type="function">
    <text evidence="8">Catalyzes the addition of an amino acid to the nucleotide precursor UDP-N-acetylmuramoyl-L-alanyl-D-glutamate (UMAG) in the biosynthesis of bacterial cell-wall peptidoglycan.</text>
</comment>
<keyword evidence="8" id="KW-0067">ATP-binding</keyword>
<keyword evidence="6 8" id="KW-0131">Cell cycle</keyword>
<dbReference type="PANTHER" id="PTHR23135:SF4">
    <property type="entry name" value="UDP-N-ACETYLMURAMOYL-L-ALANYL-D-GLUTAMATE--2,6-DIAMINOPIMELATE LIGASE MURE HOMOLOG, CHLOROPLASTIC"/>
    <property type="match status" value="1"/>
</dbReference>
<keyword evidence="4 8" id="KW-0133">Cell shape</keyword>
<feature type="binding site" evidence="8">
    <location>
        <position position="191"/>
    </location>
    <ligand>
        <name>UDP-N-acetyl-alpha-D-muramoyl-L-alanyl-D-glutamate</name>
        <dbReference type="ChEBI" id="CHEBI:83900"/>
    </ligand>
</feature>
<dbReference type="HAMAP" id="MF_00208">
    <property type="entry name" value="MurE"/>
    <property type="match status" value="1"/>
</dbReference>
<feature type="binding site" evidence="8">
    <location>
        <position position="34"/>
    </location>
    <ligand>
        <name>UDP-N-acetyl-alpha-D-muramoyl-L-alanyl-D-glutamate</name>
        <dbReference type="ChEBI" id="CHEBI:83900"/>
    </ligand>
</feature>
<keyword evidence="3 8" id="KW-0132">Cell division</keyword>
<keyword evidence="5 8" id="KW-0573">Peptidoglycan synthesis</keyword>
<dbReference type="Gene3D" id="3.40.1190.10">
    <property type="entry name" value="Mur-like, catalytic domain"/>
    <property type="match status" value="1"/>
</dbReference>
<dbReference type="PANTHER" id="PTHR23135">
    <property type="entry name" value="MUR LIGASE FAMILY MEMBER"/>
    <property type="match status" value="1"/>
</dbReference>
<dbReference type="InterPro" id="IPR036615">
    <property type="entry name" value="Mur_ligase_C_dom_sf"/>
</dbReference>
<dbReference type="EC" id="6.3.2.-" evidence="8"/>
<keyword evidence="8" id="KW-0963">Cytoplasm</keyword>
<comment type="PTM">
    <text evidence="8">Carboxylation is probably crucial for Mg(2+) binding and, consequently, for the gamma-phosphate positioning of ATP.</text>
</comment>
<dbReference type="UniPathway" id="UPA00219"/>
<keyword evidence="8" id="KW-0460">Magnesium</keyword>
<feature type="modified residue" description="N6-carboxylysine" evidence="8">
    <location>
        <position position="225"/>
    </location>
</feature>
<protein>
    <recommendedName>
        <fullName evidence="8">UDP-N-acetylmuramyl-tripeptide synthetase</fullName>
        <ecNumber evidence="8">6.3.2.-</ecNumber>
    </recommendedName>
    <alternativeName>
        <fullName evidence="8">UDP-MurNAc-tripeptide synthetase</fullName>
    </alternativeName>
</protein>
<evidence type="ECO:0000313" key="14">
    <source>
        <dbReference type="Proteomes" id="UP000017980"/>
    </source>
</evidence>
<sequence length="502" mass="55977">MVKLTKVLEDVVFTSNTNSKGFDDIEIVDIAYSSLKCQEGYMFVALKGETVDGHKYVFDAYSRGARVFVLQDDIEMADDAIKIIVEDSRIALSKISANYFGNPSKSLKIIGVTGTKGKTTITNYISEVLNRAGINTGVVGTNGTFYNNISETTVNTTPESYELHRIFRKMLDSGVECVSMEVSSGGLQRHRVEHVDFDVAIFTNLSPDHIGPKEHPTFQNYLECKAKLFTLAKHGIINIDDEHAQEIIDIATCDIETFGIKKQADIRATNIEYSKNLDSLGVKFVCETKNTAGNYYICSPGMFSIYNALAVIAVCKYLGVKKEITREALTEAKVCGRVEVLSVLPYATIIIDYAHNGVSLENILKTLEHYDHKRLICLFGSVGGRTKIRRKELGDVASRECDLSILTSDNPDFEDPLEIIDDIAKSFDKAKSKYIVEPDRKKAVQLAVRMAREGDMIVLAGKGHETYQLIKGVKVPFSEREIVKEEARKILESRKDEIMIAN</sequence>
<dbReference type="InterPro" id="IPR035911">
    <property type="entry name" value="MurE/MurF_N"/>
</dbReference>
<dbReference type="InterPro" id="IPR000713">
    <property type="entry name" value="Mur_ligase_N"/>
</dbReference>
<dbReference type="Proteomes" id="UP000017980">
    <property type="component" value="Unassembled WGS sequence"/>
</dbReference>
<evidence type="ECO:0000256" key="7">
    <source>
        <dbReference type="ARBA" id="ARBA00023316"/>
    </source>
</evidence>
<evidence type="ECO:0000256" key="8">
    <source>
        <dbReference type="HAMAP-Rule" id="MF_00208"/>
    </source>
</evidence>
<evidence type="ECO:0000256" key="2">
    <source>
        <dbReference type="ARBA" id="ARBA00005898"/>
    </source>
</evidence>
<gene>
    <name evidence="8" type="primary">murE</name>
    <name evidence="13" type="ORF">BN488_01918</name>
</gene>
<comment type="caution">
    <text evidence="8">Lacks conserved residue(s) required for the propagation of feature annotation.</text>
</comment>
<feature type="domain" description="Mur ligase central" evidence="12">
    <location>
        <begin position="112"/>
        <end position="315"/>
    </location>
</feature>
<comment type="subcellular location">
    <subcellularLocation>
        <location evidence="8 9">Cytoplasm</location>
    </subcellularLocation>
</comment>
<dbReference type="InterPro" id="IPR005761">
    <property type="entry name" value="UDP-N-AcMur-Glu-dNH2Pim_ligase"/>
</dbReference>
<accession>R5XQ13</accession>
<evidence type="ECO:0000256" key="9">
    <source>
        <dbReference type="RuleBase" id="RU004135"/>
    </source>
</evidence>
<evidence type="ECO:0000256" key="5">
    <source>
        <dbReference type="ARBA" id="ARBA00022984"/>
    </source>
</evidence>
<dbReference type="Pfam" id="PF01225">
    <property type="entry name" value="Mur_ligase"/>
    <property type="match status" value="1"/>
</dbReference>
<reference evidence="13" key="1">
    <citation type="submission" date="2012-11" db="EMBL/GenBank/DDBJ databases">
        <title>Dependencies among metagenomic species, viruses, plasmids and units of genetic variation.</title>
        <authorList>
            <person name="Nielsen H.B."/>
            <person name="Almeida M."/>
            <person name="Juncker A.S."/>
            <person name="Rasmussen S."/>
            <person name="Li J."/>
            <person name="Sunagawa S."/>
            <person name="Plichta D."/>
            <person name="Gautier L."/>
            <person name="Le Chatelier E."/>
            <person name="Peletier E."/>
            <person name="Bonde I."/>
            <person name="Nielsen T."/>
            <person name="Manichanh C."/>
            <person name="Arumugam M."/>
            <person name="Batto J."/>
            <person name="Santos M.B.Q.D."/>
            <person name="Blom N."/>
            <person name="Borruel N."/>
            <person name="Burgdorf K.S."/>
            <person name="Boumezbeur F."/>
            <person name="Casellas F."/>
            <person name="Dore J."/>
            <person name="Guarner F."/>
            <person name="Hansen T."/>
            <person name="Hildebrand F."/>
            <person name="Kaas R.S."/>
            <person name="Kennedy S."/>
            <person name="Kristiansen K."/>
            <person name="Kultima J.R."/>
            <person name="Leonard P."/>
            <person name="Levenez F."/>
            <person name="Lund O."/>
            <person name="Moumen B."/>
            <person name="Le Paslier D."/>
            <person name="Pons N."/>
            <person name="Pedersen O."/>
            <person name="Prifti E."/>
            <person name="Qin J."/>
            <person name="Raes J."/>
            <person name="Tap J."/>
            <person name="Tims S."/>
            <person name="Ussery D.W."/>
            <person name="Yamada T."/>
            <person name="MetaHit consortium"/>
            <person name="Renault P."/>
            <person name="Sicheritz-Ponten T."/>
            <person name="Bork P."/>
            <person name="Wang J."/>
            <person name="Brunak S."/>
            <person name="Ehrlich S.D."/>
        </authorList>
    </citation>
    <scope>NUCLEOTIDE SEQUENCE [LARGE SCALE GENOMIC DNA]</scope>
</reference>
<feature type="domain" description="Mur ligase C-terminal" evidence="11">
    <location>
        <begin position="336"/>
        <end position="463"/>
    </location>
</feature>
<dbReference type="SUPFAM" id="SSF53244">
    <property type="entry name" value="MurD-like peptide ligases, peptide-binding domain"/>
    <property type="match status" value="1"/>
</dbReference>
<dbReference type="GO" id="GO:0008360">
    <property type="term" value="P:regulation of cell shape"/>
    <property type="evidence" value="ECO:0007669"/>
    <property type="project" value="UniProtKB-KW"/>
</dbReference>
<keyword evidence="8" id="KW-0547">Nucleotide-binding</keyword>
<evidence type="ECO:0000259" key="11">
    <source>
        <dbReference type="Pfam" id="PF02875"/>
    </source>
</evidence>
<dbReference type="Pfam" id="PF02875">
    <property type="entry name" value="Mur_ligase_C"/>
    <property type="match status" value="1"/>
</dbReference>
<dbReference type="Gene3D" id="3.40.1390.10">
    <property type="entry name" value="MurE/MurF, N-terminal domain"/>
    <property type="match status" value="1"/>
</dbReference>
<dbReference type="GO" id="GO:0005524">
    <property type="term" value="F:ATP binding"/>
    <property type="evidence" value="ECO:0007669"/>
    <property type="project" value="UniProtKB-UniRule"/>
</dbReference>
<evidence type="ECO:0000259" key="10">
    <source>
        <dbReference type="Pfam" id="PF01225"/>
    </source>
</evidence>
<keyword evidence="8" id="KW-0436">Ligase</keyword>
<evidence type="ECO:0000313" key="13">
    <source>
        <dbReference type="EMBL" id="CDA10891.1"/>
    </source>
</evidence>
<dbReference type="NCBIfam" id="TIGR01085">
    <property type="entry name" value="murE"/>
    <property type="match status" value="1"/>
</dbReference>
<dbReference type="InterPro" id="IPR013221">
    <property type="entry name" value="Mur_ligase_cen"/>
</dbReference>
<evidence type="ECO:0000256" key="3">
    <source>
        <dbReference type="ARBA" id="ARBA00022618"/>
    </source>
</evidence>
<dbReference type="GO" id="GO:0071555">
    <property type="term" value="P:cell wall organization"/>
    <property type="evidence" value="ECO:0007669"/>
    <property type="project" value="UniProtKB-KW"/>
</dbReference>
<feature type="binding site" evidence="8">
    <location>
        <begin position="114"/>
        <end position="120"/>
    </location>
    <ligand>
        <name>ATP</name>
        <dbReference type="ChEBI" id="CHEBI:30616"/>
    </ligand>
</feature>
<dbReference type="InterPro" id="IPR036565">
    <property type="entry name" value="Mur-like_cat_sf"/>
</dbReference>
<dbReference type="GO" id="GO:0051301">
    <property type="term" value="P:cell division"/>
    <property type="evidence" value="ECO:0007669"/>
    <property type="project" value="UniProtKB-KW"/>
</dbReference>
<dbReference type="RefSeq" id="WP_022072108.1">
    <property type="nucleotide sequence ID" value="NZ_HF999328.1"/>
</dbReference>
<feature type="binding site" evidence="8">
    <location>
        <begin position="156"/>
        <end position="157"/>
    </location>
    <ligand>
        <name>UDP-N-acetyl-alpha-D-muramoyl-L-alanyl-D-glutamate</name>
        <dbReference type="ChEBI" id="CHEBI:83900"/>
    </ligand>
</feature>
<evidence type="ECO:0000259" key="12">
    <source>
        <dbReference type="Pfam" id="PF08245"/>
    </source>
</evidence>
<dbReference type="GO" id="GO:0009252">
    <property type="term" value="P:peptidoglycan biosynthetic process"/>
    <property type="evidence" value="ECO:0007669"/>
    <property type="project" value="UniProtKB-UniRule"/>
</dbReference>
<feature type="domain" description="Mur ligase N-terminal catalytic" evidence="10">
    <location>
        <begin position="30"/>
        <end position="98"/>
    </location>
</feature>
<dbReference type="GO" id="GO:0000287">
    <property type="term" value="F:magnesium ion binding"/>
    <property type="evidence" value="ECO:0007669"/>
    <property type="project" value="UniProtKB-UniRule"/>
</dbReference>
<dbReference type="InterPro" id="IPR004101">
    <property type="entry name" value="Mur_ligase_C"/>
</dbReference>
<feature type="binding site" evidence="8">
    <location>
        <position position="155"/>
    </location>
    <ligand>
        <name>UDP-N-acetyl-alpha-D-muramoyl-L-alanyl-D-glutamate</name>
        <dbReference type="ChEBI" id="CHEBI:83900"/>
    </ligand>
</feature>
<comment type="cofactor">
    <cofactor evidence="8">
        <name>Mg(2+)</name>
        <dbReference type="ChEBI" id="CHEBI:18420"/>
    </cofactor>
</comment>